<feature type="transmembrane region" description="Helical" evidence="7">
    <location>
        <begin position="515"/>
        <end position="546"/>
    </location>
</feature>
<protein>
    <recommendedName>
        <fullName evidence="12">Dynamin family protein</fullName>
    </recommendedName>
</protein>
<keyword evidence="2" id="KW-0547">Nucleotide-binding</keyword>
<evidence type="ECO:0000256" key="7">
    <source>
        <dbReference type="SAM" id="Phobius"/>
    </source>
</evidence>
<dbReference type="InterPro" id="IPR045063">
    <property type="entry name" value="Dynamin_N"/>
</dbReference>
<dbReference type="InterPro" id="IPR027417">
    <property type="entry name" value="P-loop_NTPase"/>
</dbReference>
<dbReference type="EMBL" id="BOMV01000135">
    <property type="protein sequence ID" value="GIF02405.1"/>
    <property type="molecule type" value="Genomic_DNA"/>
</dbReference>
<keyword evidence="11" id="KW-1185">Reference proteome</keyword>
<proteinExistence type="predicted"/>
<evidence type="ECO:0000256" key="4">
    <source>
        <dbReference type="ARBA" id="ARBA00023134"/>
    </source>
</evidence>
<dbReference type="GO" id="GO:0005525">
    <property type="term" value="F:GTP binding"/>
    <property type="evidence" value="ECO:0007669"/>
    <property type="project" value="UniProtKB-KW"/>
</dbReference>
<evidence type="ECO:0000259" key="9">
    <source>
        <dbReference type="Pfam" id="PF21808"/>
    </source>
</evidence>
<keyword evidence="7" id="KW-1133">Transmembrane helix</keyword>
<evidence type="ECO:0000256" key="3">
    <source>
        <dbReference type="ARBA" id="ARBA00022801"/>
    </source>
</evidence>
<keyword evidence="5 7" id="KW-0472">Membrane</keyword>
<gene>
    <name evidence="10" type="ORF">Ari01nite_98690</name>
</gene>
<reference evidence="10" key="1">
    <citation type="submission" date="2021-01" db="EMBL/GenBank/DDBJ databases">
        <title>Whole genome shotgun sequence of Actinoplanes rishiriensis NBRC 108556.</title>
        <authorList>
            <person name="Komaki H."/>
            <person name="Tamura T."/>
        </authorList>
    </citation>
    <scope>NUCLEOTIDE SEQUENCE</scope>
    <source>
        <strain evidence="10">NBRC 108556</strain>
    </source>
</reference>
<evidence type="ECO:0000313" key="11">
    <source>
        <dbReference type="Proteomes" id="UP000636960"/>
    </source>
</evidence>
<feature type="domain" description="Dynamin N-terminal" evidence="8">
    <location>
        <begin position="62"/>
        <end position="205"/>
    </location>
</feature>
<keyword evidence="7" id="KW-0812">Transmembrane</keyword>
<comment type="caution">
    <text evidence="10">The sequence shown here is derived from an EMBL/GenBank/DDBJ whole genome shotgun (WGS) entry which is preliminary data.</text>
</comment>
<organism evidence="10 11">
    <name type="scientific">Paractinoplanes rishiriensis</name>
    <dbReference type="NCBI Taxonomy" id="1050105"/>
    <lineage>
        <taxon>Bacteria</taxon>
        <taxon>Bacillati</taxon>
        <taxon>Actinomycetota</taxon>
        <taxon>Actinomycetes</taxon>
        <taxon>Micromonosporales</taxon>
        <taxon>Micromonosporaceae</taxon>
        <taxon>Paractinoplanes</taxon>
    </lineage>
</organism>
<dbReference type="InterPro" id="IPR027094">
    <property type="entry name" value="Mitofusin_fam"/>
</dbReference>
<accession>A0A919K9S3</accession>
<evidence type="ECO:0000256" key="1">
    <source>
        <dbReference type="ARBA" id="ARBA00004370"/>
    </source>
</evidence>
<name>A0A919K9S3_9ACTN</name>
<dbReference type="Proteomes" id="UP000636960">
    <property type="component" value="Unassembled WGS sequence"/>
</dbReference>
<dbReference type="AlphaFoldDB" id="A0A919K9S3"/>
<dbReference type="SUPFAM" id="SSF52540">
    <property type="entry name" value="P-loop containing nucleoside triphosphate hydrolases"/>
    <property type="match status" value="1"/>
</dbReference>
<evidence type="ECO:0000259" key="8">
    <source>
        <dbReference type="Pfam" id="PF00350"/>
    </source>
</evidence>
<comment type="subcellular location">
    <subcellularLocation>
        <location evidence="1">Membrane</location>
    </subcellularLocation>
</comment>
<evidence type="ECO:0000256" key="5">
    <source>
        <dbReference type="ARBA" id="ARBA00023136"/>
    </source>
</evidence>
<feature type="domain" description="BDLP-like helical" evidence="9">
    <location>
        <begin position="265"/>
        <end position="619"/>
    </location>
</feature>
<dbReference type="InterPro" id="IPR049399">
    <property type="entry name" value="BDLP-like_hel"/>
</dbReference>
<dbReference type="CDD" id="cd09912">
    <property type="entry name" value="DLP_2"/>
    <property type="match status" value="1"/>
</dbReference>
<evidence type="ECO:0000256" key="6">
    <source>
        <dbReference type="SAM" id="Coils"/>
    </source>
</evidence>
<keyword evidence="6" id="KW-0175">Coiled coil</keyword>
<dbReference type="PANTHER" id="PTHR10465:SF0">
    <property type="entry name" value="SARCALUMENIN"/>
    <property type="match status" value="1"/>
</dbReference>
<keyword evidence="3" id="KW-0378">Hydrolase</keyword>
<sequence>MTITDGVLAEPTDSLQLTRQQRDRAAGLIARFLPLGERLEMTTRLVNLRLAADRVRDETFSVLVMGEFNRGKSTLINALLGRKVLPTFATETTATICEVHYGDTPRARLFPFEGGPIETNVDDLERFVAVDENDPSKPSPYQKVEVYWPVHLCRNGVVLVDSPGLNKSLSHEERTVNYLRSVDAIVFVADSQNAWSRSEVGFVRQIPPGIDPFFVFNKINLVDEEDRDRLRRSVTRRLAEIQPTGVRRHYFVDAKRALAAAGHDTEVDRSGVGEFVRDLQRFLATDRAAVKIGAPARELAEAVREARKQIPVRRGQLAMPLQEAEERVDAQRRPLAELVERRAAIVRRIDEACDDLVRDVRRGMRQFLADTAAKVPEWARLADVSVKLSVNPFTADEVAKEFMAELGEKIEERIAEAYLEWREGRLTVLMHRHADDLGEDLEEDLAAFESRLEGVRSGLMPDHMRVAGSHRDQDGTPLARAMAAAGGMLLAGPGGAFVGARLGPTQMLRSAIPQVAAGVGILMFTPLGLAGAAIAMAAIGVIKVFGGMQMVGDKLRTAVANEFAQNITAGAADRAEKLGDEVAAEMKKFGATIDQGLAVRIEELQNQLAALRENRNRDRAEMERGMAELDAMETQLDALDEGIANLLAGLGPAVPAPRRG</sequence>
<dbReference type="GO" id="GO:0016020">
    <property type="term" value="C:membrane"/>
    <property type="evidence" value="ECO:0007669"/>
    <property type="project" value="UniProtKB-SubCell"/>
</dbReference>
<feature type="coiled-coil region" evidence="6">
    <location>
        <begin position="594"/>
        <end position="628"/>
    </location>
</feature>
<dbReference type="RefSeq" id="WP_203791597.1">
    <property type="nucleotide sequence ID" value="NZ_BOMV01000135.1"/>
</dbReference>
<keyword evidence="4" id="KW-0342">GTP-binding</keyword>
<dbReference type="GO" id="GO:0003924">
    <property type="term" value="F:GTPase activity"/>
    <property type="evidence" value="ECO:0007669"/>
    <property type="project" value="InterPro"/>
</dbReference>
<evidence type="ECO:0008006" key="12">
    <source>
        <dbReference type="Google" id="ProtNLM"/>
    </source>
</evidence>
<evidence type="ECO:0000256" key="2">
    <source>
        <dbReference type="ARBA" id="ARBA00022741"/>
    </source>
</evidence>
<dbReference type="Pfam" id="PF00350">
    <property type="entry name" value="Dynamin_N"/>
    <property type="match status" value="1"/>
</dbReference>
<dbReference type="Pfam" id="PF21808">
    <property type="entry name" value="Dynamin-like_hel_bact"/>
    <property type="match status" value="1"/>
</dbReference>
<dbReference type="Gene3D" id="3.40.50.300">
    <property type="entry name" value="P-loop containing nucleotide triphosphate hydrolases"/>
    <property type="match status" value="1"/>
</dbReference>
<dbReference type="PANTHER" id="PTHR10465">
    <property type="entry name" value="TRANSMEMBRANE GTPASE FZO1"/>
    <property type="match status" value="1"/>
</dbReference>
<evidence type="ECO:0000313" key="10">
    <source>
        <dbReference type="EMBL" id="GIF02405.1"/>
    </source>
</evidence>